<keyword evidence="5" id="KW-1185">Reference proteome</keyword>
<dbReference type="PANTHER" id="PTHR43649:SF29">
    <property type="entry name" value="OSMOPROTECTIVE COMPOUNDS-BINDING PROTEIN GGTB"/>
    <property type="match status" value="1"/>
</dbReference>
<comment type="similarity">
    <text evidence="1">Belongs to the bacterial solute-binding protein 1 family.</text>
</comment>
<dbReference type="EMBL" id="BMMZ01000004">
    <property type="protein sequence ID" value="GGL60166.1"/>
    <property type="molecule type" value="Genomic_DNA"/>
</dbReference>
<comment type="caution">
    <text evidence="4">The sequence shown here is derived from an EMBL/GenBank/DDBJ whole genome shotgun (WGS) entry which is preliminary data.</text>
</comment>
<reference evidence="4" key="1">
    <citation type="journal article" date="2014" name="Int. J. Syst. Evol. Microbiol.">
        <title>Complete genome sequence of Corynebacterium casei LMG S-19264T (=DSM 44701T), isolated from a smear-ripened cheese.</title>
        <authorList>
            <consortium name="US DOE Joint Genome Institute (JGI-PGF)"/>
            <person name="Walter F."/>
            <person name="Albersmeier A."/>
            <person name="Kalinowski J."/>
            <person name="Ruckert C."/>
        </authorList>
    </citation>
    <scope>NUCLEOTIDE SEQUENCE</scope>
    <source>
        <strain evidence="4">CGMCC 4.7306</strain>
    </source>
</reference>
<evidence type="ECO:0000256" key="3">
    <source>
        <dbReference type="SAM" id="MobiDB-lite"/>
    </source>
</evidence>
<evidence type="ECO:0000313" key="5">
    <source>
        <dbReference type="Proteomes" id="UP000613840"/>
    </source>
</evidence>
<accession>A0A917S5T5</accession>
<dbReference type="Proteomes" id="UP000613840">
    <property type="component" value="Unassembled WGS sequence"/>
</dbReference>
<dbReference type="AlphaFoldDB" id="A0A917S5T5"/>
<evidence type="ECO:0000256" key="1">
    <source>
        <dbReference type="ARBA" id="ARBA00008520"/>
    </source>
</evidence>
<gene>
    <name evidence="4" type="ORF">GCM10011575_18360</name>
</gene>
<evidence type="ECO:0000256" key="2">
    <source>
        <dbReference type="ARBA" id="ARBA00022448"/>
    </source>
</evidence>
<dbReference type="InterPro" id="IPR050490">
    <property type="entry name" value="Bact_solute-bd_prot1"/>
</dbReference>
<dbReference type="Gene3D" id="3.40.190.10">
    <property type="entry name" value="Periplasmic binding protein-like II"/>
    <property type="match status" value="2"/>
</dbReference>
<protein>
    <submittedName>
        <fullName evidence="4">Sugar ABC transporter substrate-binding protein</fullName>
    </submittedName>
</protein>
<feature type="region of interest" description="Disordered" evidence="3">
    <location>
        <begin position="1"/>
        <end position="31"/>
    </location>
</feature>
<name>A0A917S5T5_9ACTN</name>
<feature type="compositionally biased region" description="Gly residues" evidence="3">
    <location>
        <begin position="1"/>
        <end position="15"/>
    </location>
</feature>
<dbReference type="PANTHER" id="PTHR43649">
    <property type="entry name" value="ARABINOSE-BINDING PROTEIN-RELATED"/>
    <property type="match status" value="1"/>
</dbReference>
<organism evidence="4 5">
    <name type="scientific">Microlunatus endophyticus</name>
    <dbReference type="NCBI Taxonomy" id="1716077"/>
    <lineage>
        <taxon>Bacteria</taxon>
        <taxon>Bacillati</taxon>
        <taxon>Actinomycetota</taxon>
        <taxon>Actinomycetes</taxon>
        <taxon>Propionibacteriales</taxon>
        <taxon>Propionibacteriaceae</taxon>
        <taxon>Microlunatus</taxon>
    </lineage>
</organism>
<keyword evidence="2" id="KW-0813">Transport</keyword>
<dbReference type="Pfam" id="PF01547">
    <property type="entry name" value="SBP_bac_1"/>
    <property type="match status" value="1"/>
</dbReference>
<evidence type="ECO:0000313" key="4">
    <source>
        <dbReference type="EMBL" id="GGL60166.1"/>
    </source>
</evidence>
<dbReference type="InterPro" id="IPR006059">
    <property type="entry name" value="SBP"/>
</dbReference>
<sequence>MGLAACGGGGSGGSSGSASSPAAPATSASAGGDLKGQSFTILGQWTGGEQKAFQAVLDKFDSETGATGHYTPAAGGDEATVLGTKVAGGTPPDVAILSLPGAIAQYASSGDLKPATSAMQQATKDNYSSEWATLGSYKGKLYGVPVDASNKSTLWYNNKLFGNAGITKPPATWQDLIKDSKTLSDSGVTTPISVGGGDGWTLSDWFENVYIRTAGLANYDKLTKHQIPWTDPTVTTALNTLKQIWGDKQLVGDPAQAVKVPFTGSVDNTFKANPSSAIVYEASFVATTITSDKLPAKVGTDAKVASFPSINGSKPVVEAAGDFAVGFTDNKAAQQFMAYLGGKEASAILVGTQGSGFISANKNLTASDYADPTSAQLGQQIVSVGDNFRFDMSDQAPAAFGGTPNKGEWGDLQTFLTDGDVKAAQKQLEKDAKAVKWQ</sequence>
<reference evidence="4" key="2">
    <citation type="submission" date="2020-09" db="EMBL/GenBank/DDBJ databases">
        <authorList>
            <person name="Sun Q."/>
            <person name="Zhou Y."/>
        </authorList>
    </citation>
    <scope>NUCLEOTIDE SEQUENCE</scope>
    <source>
        <strain evidence="4">CGMCC 4.7306</strain>
    </source>
</reference>
<dbReference type="SUPFAM" id="SSF53850">
    <property type="entry name" value="Periplasmic binding protein-like II"/>
    <property type="match status" value="1"/>
</dbReference>
<feature type="compositionally biased region" description="Low complexity" evidence="3">
    <location>
        <begin position="16"/>
        <end position="31"/>
    </location>
</feature>
<proteinExistence type="inferred from homology"/>